<dbReference type="Pfam" id="PF02171">
    <property type="entry name" value="Piwi"/>
    <property type="match status" value="1"/>
</dbReference>
<dbReference type="PANTHER" id="PTHR22891">
    <property type="entry name" value="EUKARYOTIC TRANSLATION INITIATION FACTOR 2C"/>
    <property type="match status" value="1"/>
</dbReference>
<protein>
    <submittedName>
        <fullName evidence="4">Argonaute</fullName>
    </submittedName>
</protein>
<reference evidence="4 5" key="1">
    <citation type="journal article" date="2015" name="Sci. Rep.">
        <title>Chromosome-level genome map provides insights into diverse defense mechanisms in the medicinal fungus Ganoderma sinense.</title>
        <authorList>
            <person name="Zhu Y."/>
            <person name="Xu J."/>
            <person name="Sun C."/>
            <person name="Zhou S."/>
            <person name="Xu H."/>
            <person name="Nelson D.R."/>
            <person name="Qian J."/>
            <person name="Song J."/>
            <person name="Luo H."/>
            <person name="Xiang L."/>
            <person name="Li Y."/>
            <person name="Xu Z."/>
            <person name="Ji A."/>
            <person name="Wang L."/>
            <person name="Lu S."/>
            <person name="Hayward A."/>
            <person name="Sun W."/>
            <person name="Li X."/>
            <person name="Schwartz D.C."/>
            <person name="Wang Y."/>
            <person name="Chen S."/>
        </authorList>
    </citation>
    <scope>NUCLEOTIDE SEQUENCE [LARGE SCALE GENOMIC DNA]</scope>
    <source>
        <strain evidence="4 5">ZZ0214-1</strain>
    </source>
</reference>
<dbReference type="InterPro" id="IPR032474">
    <property type="entry name" value="Argonaute_N"/>
</dbReference>
<dbReference type="AlphaFoldDB" id="A0A2G8RP18"/>
<dbReference type="InterPro" id="IPR036085">
    <property type="entry name" value="PAZ_dom_sf"/>
</dbReference>
<dbReference type="PROSITE" id="PS50821">
    <property type="entry name" value="PAZ"/>
    <property type="match status" value="1"/>
</dbReference>
<dbReference type="InterPro" id="IPR003165">
    <property type="entry name" value="Piwi"/>
</dbReference>
<dbReference type="Gene3D" id="3.40.50.2300">
    <property type="match status" value="1"/>
</dbReference>
<evidence type="ECO:0000313" key="4">
    <source>
        <dbReference type="EMBL" id="PIL23265.1"/>
    </source>
</evidence>
<dbReference type="Gene3D" id="3.30.420.10">
    <property type="entry name" value="Ribonuclease H-like superfamily/Ribonuclease H"/>
    <property type="match status" value="1"/>
</dbReference>
<dbReference type="CDD" id="cd02846">
    <property type="entry name" value="PAZ_argonaute_like"/>
    <property type="match status" value="1"/>
</dbReference>
<name>A0A2G8RP18_9APHY</name>
<evidence type="ECO:0000313" key="5">
    <source>
        <dbReference type="Proteomes" id="UP000230002"/>
    </source>
</evidence>
<dbReference type="SMART" id="SM01163">
    <property type="entry name" value="DUF1785"/>
    <property type="match status" value="1"/>
</dbReference>
<gene>
    <name evidence="4" type="ORF">GSI_14575</name>
</gene>
<organism evidence="4 5">
    <name type="scientific">Ganoderma sinense ZZ0214-1</name>
    <dbReference type="NCBI Taxonomy" id="1077348"/>
    <lineage>
        <taxon>Eukaryota</taxon>
        <taxon>Fungi</taxon>
        <taxon>Dikarya</taxon>
        <taxon>Basidiomycota</taxon>
        <taxon>Agaricomycotina</taxon>
        <taxon>Agaricomycetes</taxon>
        <taxon>Polyporales</taxon>
        <taxon>Polyporaceae</taxon>
        <taxon>Ganoderma</taxon>
    </lineage>
</organism>
<dbReference type="InterPro" id="IPR003100">
    <property type="entry name" value="PAZ_dom"/>
</dbReference>
<feature type="domain" description="PAZ" evidence="2">
    <location>
        <begin position="246"/>
        <end position="366"/>
    </location>
</feature>
<keyword evidence="5" id="KW-1185">Reference proteome</keyword>
<comment type="caution">
    <text evidence="4">The sequence shown here is derived from an EMBL/GenBank/DDBJ whole genome shotgun (WGS) entry which is preliminary data.</text>
</comment>
<dbReference type="GO" id="GO:0003723">
    <property type="term" value="F:RNA binding"/>
    <property type="evidence" value="ECO:0007669"/>
    <property type="project" value="InterPro"/>
</dbReference>
<dbReference type="SUPFAM" id="SSF101690">
    <property type="entry name" value="PAZ domain"/>
    <property type="match status" value="1"/>
</dbReference>
<proteinExistence type="predicted"/>
<dbReference type="Pfam" id="PF08699">
    <property type="entry name" value="ArgoL1"/>
    <property type="match status" value="1"/>
</dbReference>
<dbReference type="Pfam" id="PF16486">
    <property type="entry name" value="ArgoN"/>
    <property type="match status" value="1"/>
</dbReference>
<dbReference type="InterPro" id="IPR032473">
    <property type="entry name" value="Argonaute_Mid_dom"/>
</dbReference>
<dbReference type="Pfam" id="PF16487">
    <property type="entry name" value="ArgoMid"/>
    <property type="match status" value="1"/>
</dbReference>
<dbReference type="Pfam" id="PF16488">
    <property type="entry name" value="ArgoL2"/>
    <property type="match status" value="1"/>
</dbReference>
<feature type="region of interest" description="Disordered" evidence="1">
    <location>
        <begin position="1"/>
        <end position="35"/>
    </location>
</feature>
<dbReference type="Gene3D" id="2.170.260.10">
    <property type="entry name" value="paz domain"/>
    <property type="match status" value="1"/>
</dbReference>
<dbReference type="OrthoDB" id="10252740at2759"/>
<dbReference type="EMBL" id="AYKW01000068">
    <property type="protein sequence ID" value="PIL23265.1"/>
    <property type="molecule type" value="Genomic_DNA"/>
</dbReference>
<sequence length="794" mass="87474">MSHRTASDSGLPDAGSGRGLGGISPEVTTIGPKRSAFGQSGRALTVLTNHFDIQIPKHEIYHYNVISPSDNPLPTRLNLEIIEQLQTKVAPELFTPRIVYDGQKNIFSPRQLPLLSKSQEFTITLNDPVTSGEGHDNALDSAKAYNVKLTHVATINPEMLARFLQAKQSGDNKVLTAITALNVVIRMEPAVKYPCKARSIFASLEMATIGGGIVLWRGYFQSVRPAIGRMLINVDISIAAMYKPGRVIDVALELLGMTQNGPIVLSPIHGLPERELIKLQRFLSGVRINVDIPGQPTTGRRPPRVIKKLTNAGASQLSFTTRDGETTTVAQYFEKMHNYRLQFPDIVCIEVGSGAIIPMECCTIPEGQIMRKQLPPEKMKAVLDFAVKKPGERLERIRAAVGDLNYGQSDCMRQFGMHVSPNADVVSLQARVLDPPTLMYGLESDQPTVTPRHGAWNMVDKKCYQPATIDRWVVVVYEREERFNRDAAQGMVKNILQQFTALGIVCNEEDPVVIWERPTNIAGSLQDAGTKVIEKHLNEGQGPDLMIVVLPESSADMYQSVKHFGDITRGIATQCLRSAKCIRANKQYFTNVCLKINAKLGGINAVAKPREIPALKPTDAWKPTIVMGAHGIGPAPGDDPQAKSFAALVGNVDSETAKYVADYRAKPSRKEIIDDLEAMATSYISLYKNYQKAVEKKSPDADPQRVILYRSGVSEGQFKNVLKLEVPQLKRALAANNLDAKLTIVIVKRAHHVRFFPQNSQDEDKSGNCPAGTVVDSDITHPTEFDFYLQSQPG</sequence>
<dbReference type="PROSITE" id="PS50822">
    <property type="entry name" value="PIWI"/>
    <property type="match status" value="1"/>
</dbReference>
<dbReference type="SUPFAM" id="SSF53098">
    <property type="entry name" value="Ribonuclease H-like"/>
    <property type="match status" value="1"/>
</dbReference>
<dbReference type="Pfam" id="PF02170">
    <property type="entry name" value="PAZ"/>
    <property type="match status" value="1"/>
</dbReference>
<dbReference type="SMART" id="SM00950">
    <property type="entry name" value="Piwi"/>
    <property type="match status" value="1"/>
</dbReference>
<dbReference type="InterPro" id="IPR032472">
    <property type="entry name" value="ArgoL2"/>
</dbReference>
<dbReference type="InterPro" id="IPR014811">
    <property type="entry name" value="ArgoL1"/>
</dbReference>
<evidence type="ECO:0000259" key="3">
    <source>
        <dbReference type="PROSITE" id="PS50822"/>
    </source>
</evidence>
<dbReference type="InterPro" id="IPR036397">
    <property type="entry name" value="RNaseH_sf"/>
</dbReference>
<feature type="domain" description="Piwi" evidence="3">
    <location>
        <begin position="545"/>
        <end position="794"/>
    </location>
</feature>
<dbReference type="STRING" id="1077348.A0A2G8RP18"/>
<dbReference type="InterPro" id="IPR012337">
    <property type="entry name" value="RNaseH-like_sf"/>
</dbReference>
<evidence type="ECO:0000256" key="1">
    <source>
        <dbReference type="SAM" id="MobiDB-lite"/>
    </source>
</evidence>
<dbReference type="Proteomes" id="UP000230002">
    <property type="component" value="Unassembled WGS sequence"/>
</dbReference>
<evidence type="ECO:0000259" key="2">
    <source>
        <dbReference type="PROSITE" id="PS50821"/>
    </source>
</evidence>
<accession>A0A2G8RP18</accession>